<dbReference type="EMBL" id="JABSTR010000005">
    <property type="protein sequence ID" value="KAH9370546.1"/>
    <property type="molecule type" value="Genomic_DNA"/>
</dbReference>
<gene>
    <name evidence="1" type="ORF">HPB48_011439</name>
</gene>
<evidence type="ECO:0000313" key="2">
    <source>
        <dbReference type="Proteomes" id="UP000821853"/>
    </source>
</evidence>
<comment type="caution">
    <text evidence="1">The sequence shown here is derived from an EMBL/GenBank/DDBJ whole genome shotgun (WGS) entry which is preliminary data.</text>
</comment>
<organism evidence="1 2">
    <name type="scientific">Haemaphysalis longicornis</name>
    <name type="common">Bush tick</name>
    <dbReference type="NCBI Taxonomy" id="44386"/>
    <lineage>
        <taxon>Eukaryota</taxon>
        <taxon>Metazoa</taxon>
        <taxon>Ecdysozoa</taxon>
        <taxon>Arthropoda</taxon>
        <taxon>Chelicerata</taxon>
        <taxon>Arachnida</taxon>
        <taxon>Acari</taxon>
        <taxon>Parasitiformes</taxon>
        <taxon>Ixodida</taxon>
        <taxon>Ixodoidea</taxon>
        <taxon>Ixodidae</taxon>
        <taxon>Haemaphysalinae</taxon>
        <taxon>Haemaphysalis</taxon>
    </lineage>
</organism>
<keyword evidence="2" id="KW-1185">Reference proteome</keyword>
<dbReference type="VEuPathDB" id="VectorBase:HLOH_050919"/>
<dbReference type="Proteomes" id="UP000821853">
    <property type="component" value="Chromosome 3"/>
</dbReference>
<accession>A0A9J6G4W1</accession>
<proteinExistence type="predicted"/>
<name>A0A9J6G4W1_HAELO</name>
<sequence length="68" mass="8007">MLEQAEERAKIMQLNTDVPAVDLHLSHIWEAKRSILIQWKRQKHNRKVMLEIAAIPKKAEQHGILLYP</sequence>
<evidence type="ECO:0000313" key="1">
    <source>
        <dbReference type="EMBL" id="KAH9370546.1"/>
    </source>
</evidence>
<protein>
    <submittedName>
        <fullName evidence="1">Uncharacterized protein</fullName>
    </submittedName>
</protein>
<reference evidence="1 2" key="1">
    <citation type="journal article" date="2020" name="Cell">
        <title>Large-Scale Comparative Analyses of Tick Genomes Elucidate Their Genetic Diversity and Vector Capacities.</title>
        <authorList>
            <consortium name="Tick Genome and Microbiome Consortium (TIGMIC)"/>
            <person name="Jia N."/>
            <person name="Wang J."/>
            <person name="Shi W."/>
            <person name="Du L."/>
            <person name="Sun Y."/>
            <person name="Zhan W."/>
            <person name="Jiang J.F."/>
            <person name="Wang Q."/>
            <person name="Zhang B."/>
            <person name="Ji P."/>
            <person name="Bell-Sakyi L."/>
            <person name="Cui X.M."/>
            <person name="Yuan T.T."/>
            <person name="Jiang B.G."/>
            <person name="Yang W.F."/>
            <person name="Lam T.T."/>
            <person name="Chang Q.C."/>
            <person name="Ding S.J."/>
            <person name="Wang X.J."/>
            <person name="Zhu J.G."/>
            <person name="Ruan X.D."/>
            <person name="Zhao L."/>
            <person name="Wei J.T."/>
            <person name="Ye R.Z."/>
            <person name="Que T.C."/>
            <person name="Du C.H."/>
            <person name="Zhou Y.H."/>
            <person name="Cheng J.X."/>
            <person name="Dai P.F."/>
            <person name="Guo W.B."/>
            <person name="Han X.H."/>
            <person name="Huang E.J."/>
            <person name="Li L.F."/>
            <person name="Wei W."/>
            <person name="Gao Y.C."/>
            <person name="Liu J.Z."/>
            <person name="Shao H.Z."/>
            <person name="Wang X."/>
            <person name="Wang C.C."/>
            <person name="Yang T.C."/>
            <person name="Huo Q.B."/>
            <person name="Li W."/>
            <person name="Chen H.Y."/>
            <person name="Chen S.E."/>
            <person name="Zhou L.G."/>
            <person name="Ni X.B."/>
            <person name="Tian J.H."/>
            <person name="Sheng Y."/>
            <person name="Liu T."/>
            <person name="Pan Y.S."/>
            <person name="Xia L.Y."/>
            <person name="Li J."/>
            <person name="Zhao F."/>
            <person name="Cao W.C."/>
        </authorList>
    </citation>
    <scope>NUCLEOTIDE SEQUENCE [LARGE SCALE GENOMIC DNA]</scope>
    <source>
        <strain evidence="1">HaeL-2018</strain>
    </source>
</reference>
<dbReference type="AlphaFoldDB" id="A0A9J6G4W1"/>